<name>A0AAJ6B5F7_9SPHI</name>
<reference evidence="2" key="1">
    <citation type="submission" date="2023-03" db="EMBL/GenBank/DDBJ databases">
        <title>Andean soil-derived lignocellulolytic bacterial consortium as a source of novel taxa and putative plastic-active enzymes.</title>
        <authorList>
            <person name="Diaz-Garcia L."/>
            <person name="Chuvochina M."/>
            <person name="Feuerriegel G."/>
            <person name="Bunk B."/>
            <person name="Sproer C."/>
            <person name="Streit W.R."/>
            <person name="Rodriguez L.M."/>
            <person name="Overmann J."/>
            <person name="Jimenez D.J."/>
        </authorList>
    </citation>
    <scope>NUCLEOTIDE SEQUENCE</scope>
    <source>
        <strain evidence="2">MAG 3858</strain>
    </source>
</reference>
<dbReference type="PROSITE" id="PS51257">
    <property type="entry name" value="PROKAR_LIPOPROTEIN"/>
    <property type="match status" value="1"/>
</dbReference>
<dbReference type="Proteomes" id="UP001214530">
    <property type="component" value="Chromosome"/>
</dbReference>
<sequence length="90" mass="10432">MKKLILLAGLAITLLSCRAMYGHEAKFTMGMSETEFKEKNKPDFVSANEGGRTIYRTMYVGTGYKFFFFKEGKLVRYENGTRPDDYLYMN</sequence>
<accession>A0AAJ6B5F7</accession>
<feature type="signal peptide" evidence="1">
    <location>
        <begin position="1"/>
        <end position="21"/>
    </location>
</feature>
<organism evidence="2 3">
    <name type="scientific">Candidatus Pedobacter colombiensis</name>
    <dbReference type="NCBI Taxonomy" id="3121371"/>
    <lineage>
        <taxon>Bacteria</taxon>
        <taxon>Pseudomonadati</taxon>
        <taxon>Bacteroidota</taxon>
        <taxon>Sphingobacteriia</taxon>
        <taxon>Sphingobacteriales</taxon>
        <taxon>Sphingobacteriaceae</taxon>
        <taxon>Pedobacter</taxon>
    </lineage>
</organism>
<evidence type="ECO:0000256" key="1">
    <source>
        <dbReference type="SAM" id="SignalP"/>
    </source>
</evidence>
<proteinExistence type="predicted"/>
<evidence type="ECO:0008006" key="4">
    <source>
        <dbReference type="Google" id="ProtNLM"/>
    </source>
</evidence>
<dbReference type="EMBL" id="CP119313">
    <property type="protein sequence ID" value="WEK18692.1"/>
    <property type="molecule type" value="Genomic_DNA"/>
</dbReference>
<evidence type="ECO:0000313" key="3">
    <source>
        <dbReference type="Proteomes" id="UP001214530"/>
    </source>
</evidence>
<feature type="chain" id="PRO_5042550902" description="DUF4884 domain-containing protein" evidence="1">
    <location>
        <begin position="22"/>
        <end position="90"/>
    </location>
</feature>
<dbReference type="AlphaFoldDB" id="A0AAJ6B5F7"/>
<evidence type="ECO:0000313" key="2">
    <source>
        <dbReference type="EMBL" id="WEK18692.1"/>
    </source>
</evidence>
<protein>
    <recommendedName>
        <fullName evidence="4">DUF4884 domain-containing protein</fullName>
    </recommendedName>
</protein>
<gene>
    <name evidence="2" type="ORF">P0Y49_18070</name>
</gene>
<keyword evidence="1" id="KW-0732">Signal</keyword>